<sequence>RIGCFFLSSIQQLDKEFKGLFDSGDDESEHDEVSGRETVHPFMRNYGWIYQAKLVAEHEGIRLEQVYSLKTIQFLNDLAYLKSKAEHEREQLKKTYGKVT</sequence>
<gene>
    <name evidence="1" type="ORF">UFOVP617_55</name>
</gene>
<accession>A0A6J5N264</accession>
<organism evidence="1">
    <name type="scientific">uncultured Caudovirales phage</name>
    <dbReference type="NCBI Taxonomy" id="2100421"/>
    <lineage>
        <taxon>Viruses</taxon>
        <taxon>Duplodnaviria</taxon>
        <taxon>Heunggongvirae</taxon>
        <taxon>Uroviricota</taxon>
        <taxon>Caudoviricetes</taxon>
        <taxon>Peduoviridae</taxon>
        <taxon>Maltschvirus</taxon>
        <taxon>Maltschvirus maltsch</taxon>
    </lineage>
</organism>
<evidence type="ECO:0000313" key="1">
    <source>
        <dbReference type="EMBL" id="CAB4153174.1"/>
    </source>
</evidence>
<feature type="non-terminal residue" evidence="1">
    <location>
        <position position="1"/>
    </location>
</feature>
<name>A0A6J5N264_9CAUD</name>
<protein>
    <submittedName>
        <fullName evidence="1">Uncharacterized protein</fullName>
    </submittedName>
</protein>
<proteinExistence type="predicted"/>
<dbReference type="EMBL" id="LR796575">
    <property type="protein sequence ID" value="CAB4153174.1"/>
    <property type="molecule type" value="Genomic_DNA"/>
</dbReference>
<reference evidence="1" key="1">
    <citation type="submission" date="2020-04" db="EMBL/GenBank/DDBJ databases">
        <authorList>
            <person name="Chiriac C."/>
            <person name="Salcher M."/>
            <person name="Ghai R."/>
            <person name="Kavagutti S V."/>
        </authorList>
    </citation>
    <scope>NUCLEOTIDE SEQUENCE</scope>
</reference>